<dbReference type="GO" id="GO:0042597">
    <property type="term" value="C:periplasmic space"/>
    <property type="evidence" value="ECO:0007669"/>
    <property type="project" value="UniProtKB-SubCell"/>
</dbReference>
<keyword evidence="9" id="KW-0067">ATP-binding</keyword>
<dbReference type="PANTHER" id="PTHR30024">
    <property type="entry name" value="ALIPHATIC SULFONATES-BINDING PROTEIN-RELATED"/>
    <property type="match status" value="1"/>
</dbReference>
<comment type="caution">
    <text evidence="9">The sequence shown here is derived from an EMBL/GenBank/DDBJ whole genome shotgun (WGS) entry which is preliminary data.</text>
</comment>
<evidence type="ECO:0000256" key="1">
    <source>
        <dbReference type="ARBA" id="ARBA00004308"/>
    </source>
</evidence>
<dbReference type="GO" id="GO:0012505">
    <property type="term" value="C:endomembrane system"/>
    <property type="evidence" value="ECO:0007669"/>
    <property type="project" value="UniProtKB-SubCell"/>
</dbReference>
<dbReference type="OrthoDB" id="570524at2"/>
<reference evidence="9 10" key="1">
    <citation type="submission" date="2018-07" db="EMBL/GenBank/DDBJ databases">
        <title>Genomic Encyclopedia of Type Strains, Phase III (KMG-III): the genomes of soil and plant-associated and newly described type strains.</title>
        <authorList>
            <person name="Whitman W."/>
        </authorList>
    </citation>
    <scope>NUCLEOTIDE SEQUENCE [LARGE SCALE GENOMIC DNA]</scope>
    <source>
        <strain evidence="9 10">CECT 8525</strain>
    </source>
</reference>
<gene>
    <name evidence="9" type="ORF">DFP89_11291</name>
</gene>
<keyword evidence="4" id="KW-0813">Transport</keyword>
<accession>A0A368YWC8</accession>
<evidence type="ECO:0000313" key="10">
    <source>
        <dbReference type="Proteomes" id="UP000253345"/>
    </source>
</evidence>
<comment type="similarity">
    <text evidence="3">Belongs to the bacterial solute-binding protein SsuA/TauA family.</text>
</comment>
<keyword evidence="5" id="KW-1003">Cell membrane</keyword>
<dbReference type="GO" id="GO:0005524">
    <property type="term" value="F:ATP binding"/>
    <property type="evidence" value="ECO:0007669"/>
    <property type="project" value="UniProtKB-KW"/>
</dbReference>
<dbReference type="Proteomes" id="UP000253345">
    <property type="component" value="Unassembled WGS sequence"/>
</dbReference>
<evidence type="ECO:0000256" key="4">
    <source>
        <dbReference type="ARBA" id="ARBA00022448"/>
    </source>
</evidence>
<evidence type="ECO:0000256" key="2">
    <source>
        <dbReference type="ARBA" id="ARBA00004418"/>
    </source>
</evidence>
<dbReference type="PANTHER" id="PTHR30024:SF47">
    <property type="entry name" value="TAURINE-BINDING PERIPLASMIC PROTEIN"/>
    <property type="match status" value="1"/>
</dbReference>
<dbReference type="SUPFAM" id="SSF53850">
    <property type="entry name" value="Periplasmic binding protein-like II"/>
    <property type="match status" value="1"/>
</dbReference>
<name>A0A368YWC8_9RHOB</name>
<proteinExistence type="inferred from homology"/>
<evidence type="ECO:0000313" key="9">
    <source>
        <dbReference type="EMBL" id="RCW82494.1"/>
    </source>
</evidence>
<dbReference type="EMBL" id="QPJL01000012">
    <property type="protein sequence ID" value="RCW82494.1"/>
    <property type="molecule type" value="Genomic_DNA"/>
</dbReference>
<keyword evidence="7" id="KW-0732">Signal</keyword>
<evidence type="ECO:0000256" key="3">
    <source>
        <dbReference type="ARBA" id="ARBA00010742"/>
    </source>
</evidence>
<evidence type="ECO:0000256" key="8">
    <source>
        <dbReference type="ARBA" id="ARBA00023136"/>
    </source>
</evidence>
<comment type="subcellular location">
    <subcellularLocation>
        <location evidence="1">Endomembrane system</location>
    </subcellularLocation>
    <subcellularLocation>
        <location evidence="2">Periplasm</location>
    </subcellularLocation>
</comment>
<evidence type="ECO:0000256" key="7">
    <source>
        <dbReference type="ARBA" id="ARBA00022729"/>
    </source>
</evidence>
<dbReference type="RefSeq" id="WP_114349694.1">
    <property type="nucleotide sequence ID" value="NZ_QPJL01000012.1"/>
</dbReference>
<evidence type="ECO:0000256" key="5">
    <source>
        <dbReference type="ARBA" id="ARBA00022475"/>
    </source>
</evidence>
<dbReference type="CDD" id="cd13553">
    <property type="entry name" value="PBP2_NrtA_CpmA_like"/>
    <property type="match status" value="1"/>
</dbReference>
<keyword evidence="10" id="KW-1185">Reference proteome</keyword>
<keyword evidence="9" id="KW-0547">Nucleotide-binding</keyword>
<dbReference type="Gene3D" id="3.40.190.10">
    <property type="entry name" value="Periplasmic binding protein-like II"/>
    <property type="match status" value="2"/>
</dbReference>
<dbReference type="Pfam" id="PF13379">
    <property type="entry name" value="NMT1_2"/>
    <property type="match status" value="1"/>
</dbReference>
<keyword evidence="6" id="KW-0997">Cell inner membrane</keyword>
<protein>
    <submittedName>
        <fullName evidence="9">NitT/TauT family transport system ATP-binding protein</fullName>
    </submittedName>
</protein>
<dbReference type="AlphaFoldDB" id="A0A368YWC8"/>
<sequence>MPLTPLTLGYVPLIDAAPLILARELGFAAEEGLEFRLLRQGAWAQARDLLGAGVIDAAHMLAPMPVAQALGLGPALPDLDLVMVLSQGGQAVAISQPLAARLRDNGHDFDFRDARKAGEALRHAAPGRFRIGVPFPFSTQVELMHHWLSACGFAQEPEVVTVPPPLMAAAMAAGEVDAFCVGEPWASSAVEQGVATLLLPGVAIWAAPPEKGLVMRRDFTRAQPELTGALMRAIWRACRWLDEAENRDTAAEIISRREYLDLPPELAERGLTGRLQISPMGEMRAVPDFVSFHRGGVNFPWKSLAALFAQRIARRHGLDPVLAMDRAMAHFRTDLYRMHLREAGAALPGASARLEGALAVDREVAAEKGQMILRADAFFDGAVFEPRF</sequence>
<dbReference type="InterPro" id="IPR044527">
    <property type="entry name" value="NrtA/CpmA_ABC-bd_dom"/>
</dbReference>
<keyword evidence="8" id="KW-0472">Membrane</keyword>
<evidence type="ECO:0000256" key="6">
    <source>
        <dbReference type="ARBA" id="ARBA00022519"/>
    </source>
</evidence>
<organism evidence="9 10">
    <name type="scientific">Paracoccus lutimaris</name>
    <dbReference type="NCBI Taxonomy" id="1490030"/>
    <lineage>
        <taxon>Bacteria</taxon>
        <taxon>Pseudomonadati</taxon>
        <taxon>Pseudomonadota</taxon>
        <taxon>Alphaproteobacteria</taxon>
        <taxon>Rhodobacterales</taxon>
        <taxon>Paracoccaceae</taxon>
        <taxon>Paracoccus</taxon>
    </lineage>
</organism>